<dbReference type="Gene3D" id="3.30.930.10">
    <property type="entry name" value="Bira Bifunctional Protein, Domain 2"/>
    <property type="match status" value="1"/>
</dbReference>
<organism evidence="2 3">
    <name type="scientific">Haloplanus ruber</name>
    <dbReference type="NCBI Taxonomy" id="869892"/>
    <lineage>
        <taxon>Archaea</taxon>
        <taxon>Methanobacteriati</taxon>
        <taxon>Methanobacteriota</taxon>
        <taxon>Stenosarchaea group</taxon>
        <taxon>Halobacteria</taxon>
        <taxon>Halobacteriales</taxon>
        <taxon>Haloferacaceae</taxon>
        <taxon>Haloplanus</taxon>
    </lineage>
</organism>
<sequence>MRVLCGRAATVEADRERTGAMLARTGETGEPAVRVWTPHRQVAFGRRDAAEPGYERARAVARKQGYEPVERRVGGRAVAHTASTVAFARSMPVADPRAGMTARYETTTEQVRRALAEVGVEATPGEPSASFCPGSHSLQAGGKVVGIAQRVRPDAALVAGCVVVADRETLAGVLAPVYDALGQPFDPSSVGSVAAAGGPADPEQVRTAVERALIGDDTAVRRQAV</sequence>
<dbReference type="Proteomes" id="UP001597075">
    <property type="component" value="Unassembled WGS sequence"/>
</dbReference>
<keyword evidence="2" id="KW-0436">Ligase</keyword>
<dbReference type="Pfam" id="PF21948">
    <property type="entry name" value="LplA-B_cat"/>
    <property type="match status" value="1"/>
</dbReference>
<keyword evidence="3" id="KW-1185">Reference proteome</keyword>
<comment type="caution">
    <text evidence="2">The sequence shown here is derived from an EMBL/GenBank/DDBJ whole genome shotgun (WGS) entry which is preliminary data.</text>
</comment>
<dbReference type="EMBL" id="JBHUDL010000004">
    <property type="protein sequence ID" value="MFD1632599.1"/>
    <property type="molecule type" value="Genomic_DNA"/>
</dbReference>
<dbReference type="PROSITE" id="PS51733">
    <property type="entry name" value="BPL_LPL_CATALYTIC"/>
    <property type="match status" value="1"/>
</dbReference>
<dbReference type="PANTHER" id="PTHR43679:SF2">
    <property type="entry name" value="OCTANOYL-[GCVH]:PROTEIN N-OCTANOYLTRANSFERASE"/>
    <property type="match status" value="1"/>
</dbReference>
<dbReference type="SUPFAM" id="SSF55681">
    <property type="entry name" value="Class II aaRS and biotin synthetases"/>
    <property type="match status" value="1"/>
</dbReference>
<dbReference type="InterPro" id="IPR004143">
    <property type="entry name" value="BPL_LPL_catalytic"/>
</dbReference>
<dbReference type="RefSeq" id="WP_256406104.1">
    <property type="nucleotide sequence ID" value="NZ_CP187151.1"/>
</dbReference>
<evidence type="ECO:0000313" key="3">
    <source>
        <dbReference type="Proteomes" id="UP001597075"/>
    </source>
</evidence>
<reference evidence="2 3" key="1">
    <citation type="journal article" date="2019" name="Int. J. Syst. Evol. Microbiol.">
        <title>The Global Catalogue of Microorganisms (GCM) 10K type strain sequencing project: providing services to taxonomists for standard genome sequencing and annotation.</title>
        <authorList>
            <consortium name="The Broad Institute Genomics Platform"/>
            <consortium name="The Broad Institute Genome Sequencing Center for Infectious Disease"/>
            <person name="Wu L."/>
            <person name="Ma J."/>
        </authorList>
    </citation>
    <scope>NUCLEOTIDE SEQUENCE [LARGE SCALE GENOMIC DNA]</scope>
    <source>
        <strain evidence="2 3">CGMCC 1.10594</strain>
    </source>
</reference>
<name>A0ABD6CU10_9EURY</name>
<evidence type="ECO:0000259" key="1">
    <source>
        <dbReference type="PROSITE" id="PS51733"/>
    </source>
</evidence>
<proteinExistence type="predicted"/>
<feature type="domain" description="BPL/LPL catalytic" evidence="1">
    <location>
        <begin position="27"/>
        <end position="221"/>
    </location>
</feature>
<protein>
    <submittedName>
        <fullName evidence="2">Biotin/lipoate A/B protein ligase family protein</fullName>
    </submittedName>
</protein>
<dbReference type="AlphaFoldDB" id="A0ABD6CU10"/>
<dbReference type="InterPro" id="IPR050664">
    <property type="entry name" value="Octanoyltrans_LipM/LipL"/>
</dbReference>
<accession>A0ABD6CU10</accession>
<dbReference type="GO" id="GO:0016874">
    <property type="term" value="F:ligase activity"/>
    <property type="evidence" value="ECO:0007669"/>
    <property type="project" value="UniProtKB-KW"/>
</dbReference>
<dbReference type="PANTHER" id="PTHR43679">
    <property type="entry name" value="OCTANOYLTRANSFERASE LIPM-RELATED"/>
    <property type="match status" value="1"/>
</dbReference>
<gene>
    <name evidence="2" type="ORF">ACFSBJ_02390</name>
</gene>
<dbReference type="InterPro" id="IPR045864">
    <property type="entry name" value="aa-tRNA-synth_II/BPL/LPL"/>
</dbReference>
<evidence type="ECO:0000313" key="2">
    <source>
        <dbReference type="EMBL" id="MFD1632599.1"/>
    </source>
</evidence>